<sequence length="114" mass="12962">MRRPQPVRFPLEELWDERGLVSRSCEGELGTEAIRALLKRGQVRFAVADVGVPLQWVPSNTCYAFWKDEVQPRLIEPSVAEQGVALKDLPGEYGYSASIWQSNTIPVVLLQKWH</sequence>
<organism evidence="1 2">
    <name type="scientific">Deinococcus aerius</name>
    <dbReference type="NCBI Taxonomy" id="200253"/>
    <lineage>
        <taxon>Bacteria</taxon>
        <taxon>Thermotogati</taxon>
        <taxon>Deinococcota</taxon>
        <taxon>Deinococci</taxon>
        <taxon>Deinococcales</taxon>
        <taxon>Deinococcaceae</taxon>
        <taxon>Deinococcus</taxon>
    </lineage>
</organism>
<dbReference type="EMBL" id="BFAG01000001">
    <property type="protein sequence ID" value="GBF04059.1"/>
    <property type="molecule type" value="Genomic_DNA"/>
</dbReference>
<evidence type="ECO:0000313" key="1">
    <source>
        <dbReference type="EMBL" id="GBF04059.1"/>
    </source>
</evidence>
<gene>
    <name evidence="1" type="ORF">DAERI_010231</name>
</gene>
<dbReference type="OrthoDB" id="8419673at2"/>
<proteinExistence type="predicted"/>
<dbReference type="AlphaFoldDB" id="A0A2I9CRD3"/>
<keyword evidence="2" id="KW-1185">Reference proteome</keyword>
<evidence type="ECO:0000313" key="2">
    <source>
        <dbReference type="Proteomes" id="UP000236569"/>
    </source>
</evidence>
<dbReference type="Proteomes" id="UP000236569">
    <property type="component" value="Unassembled WGS sequence"/>
</dbReference>
<protein>
    <submittedName>
        <fullName evidence="1">Uncharacterized protein</fullName>
    </submittedName>
</protein>
<dbReference type="RefSeq" id="WP_133161938.1">
    <property type="nucleotide sequence ID" value="NZ_BFAG01000001.1"/>
</dbReference>
<reference evidence="2" key="1">
    <citation type="submission" date="2018-01" db="EMBL/GenBank/DDBJ databases">
        <title>Draft Genome Sequence of the Radioresistant Bacterium Deinococcus aerius TR0125, Isolated from the Higher Atmosphere above Japan.</title>
        <authorList>
            <person name="Satoh K."/>
            <person name="Arai H."/>
            <person name="Sanzen T."/>
            <person name="Kawaguchi Y."/>
            <person name="Hayashi H."/>
            <person name="Yokobori S."/>
            <person name="Yamagishi A."/>
            <person name="Oono Y."/>
            <person name="Narumi I."/>
        </authorList>
    </citation>
    <scope>NUCLEOTIDE SEQUENCE [LARGE SCALE GENOMIC DNA]</scope>
    <source>
        <strain evidence="2">TR0125</strain>
    </source>
</reference>
<comment type="caution">
    <text evidence="1">The sequence shown here is derived from an EMBL/GenBank/DDBJ whole genome shotgun (WGS) entry which is preliminary data.</text>
</comment>
<name>A0A2I9CRD3_9DEIO</name>
<accession>A0A2I9CRD3</accession>